<proteinExistence type="predicted"/>
<protein>
    <submittedName>
        <fullName evidence="1">Uncharacterized protein</fullName>
    </submittedName>
</protein>
<organism evidence="1 2">
    <name type="scientific">Parelaphostrongylus tenuis</name>
    <name type="common">Meningeal worm</name>
    <dbReference type="NCBI Taxonomy" id="148309"/>
    <lineage>
        <taxon>Eukaryota</taxon>
        <taxon>Metazoa</taxon>
        <taxon>Ecdysozoa</taxon>
        <taxon>Nematoda</taxon>
        <taxon>Chromadorea</taxon>
        <taxon>Rhabditida</taxon>
        <taxon>Rhabditina</taxon>
        <taxon>Rhabditomorpha</taxon>
        <taxon>Strongyloidea</taxon>
        <taxon>Metastrongylidae</taxon>
        <taxon>Parelaphostrongylus</taxon>
    </lineage>
</organism>
<accession>A0AAD5WEA6</accession>
<gene>
    <name evidence="1" type="ORF">KIN20_027627</name>
</gene>
<name>A0AAD5WEA6_PARTN</name>
<reference evidence="1" key="1">
    <citation type="submission" date="2021-06" db="EMBL/GenBank/DDBJ databases">
        <title>Parelaphostrongylus tenuis whole genome reference sequence.</title>
        <authorList>
            <person name="Garwood T.J."/>
            <person name="Larsen P.A."/>
            <person name="Fountain-Jones N.M."/>
            <person name="Garbe J.R."/>
            <person name="Macchietto M.G."/>
            <person name="Kania S.A."/>
            <person name="Gerhold R.W."/>
            <person name="Richards J.E."/>
            <person name="Wolf T.M."/>
        </authorList>
    </citation>
    <scope>NUCLEOTIDE SEQUENCE</scope>
    <source>
        <strain evidence="1">MNPRO001-30</strain>
        <tissue evidence="1">Meninges</tissue>
    </source>
</reference>
<evidence type="ECO:0000313" key="2">
    <source>
        <dbReference type="Proteomes" id="UP001196413"/>
    </source>
</evidence>
<keyword evidence="2" id="KW-1185">Reference proteome</keyword>
<dbReference type="AlphaFoldDB" id="A0AAD5WEA6"/>
<comment type="caution">
    <text evidence="1">The sequence shown here is derived from an EMBL/GenBank/DDBJ whole genome shotgun (WGS) entry which is preliminary data.</text>
</comment>
<dbReference type="Proteomes" id="UP001196413">
    <property type="component" value="Unassembled WGS sequence"/>
</dbReference>
<evidence type="ECO:0000313" key="1">
    <source>
        <dbReference type="EMBL" id="KAJ1366848.1"/>
    </source>
</evidence>
<sequence length="57" mass="6206">MSAAFNIVVQSAVAVRFLKKQQWSVVLPTCGTAIMGSAVRFQSLFNGMEQMLVTANK</sequence>
<dbReference type="EMBL" id="JAHQIW010005681">
    <property type="protein sequence ID" value="KAJ1366848.1"/>
    <property type="molecule type" value="Genomic_DNA"/>
</dbReference>